<protein>
    <submittedName>
        <fullName evidence="3">Glycosyltransferase involved in cell wall bisynthesis</fullName>
    </submittedName>
</protein>
<dbReference type="Gene3D" id="3.40.50.2000">
    <property type="entry name" value="Glycogen Phosphorylase B"/>
    <property type="match status" value="2"/>
</dbReference>
<dbReference type="SUPFAM" id="SSF53756">
    <property type="entry name" value="UDP-Glycosyltransferase/glycogen phosphorylase"/>
    <property type="match status" value="1"/>
</dbReference>
<dbReference type="PANTHER" id="PTHR46401">
    <property type="entry name" value="GLYCOSYLTRANSFERASE WBBK-RELATED"/>
    <property type="match status" value="1"/>
</dbReference>
<dbReference type="RefSeq" id="WP_103910731.1">
    <property type="nucleotide sequence ID" value="NZ_FNUZ01000003.1"/>
</dbReference>
<sequence length="362" mass="39443">MAWLAVKARSIVINGRFLKDTNSAVNAVALNLTKALITSADENGWKVHLAVPKPLENRAMQLSRSVIAMGQSTGAVWDQVYMPKLREVGVPVGLFNSVPLRGSGYVTMLHDAHVFRTPQSYRFPARKWRQLTSRRAGASGNRILTVSEHSKQALLALGIGHADTIGVVPNGPSTVVSTKPDTAVLKRLELATGAPFCLGFSSLLPHKNVAFLIDVFRDQRLADIPLVLVGNATSKDFERIGLTVPSDVIFAGRCPDAELAALYQAAQTVLIPSLEEGFGLPALEAMYFGKHPIVSPYGALPEVVGKAGYVVHDMRPSDWARYIAKICTGHVTARDCPRQQASRFTWNAAAQRVWEHLEGWGF</sequence>
<evidence type="ECO:0000313" key="4">
    <source>
        <dbReference type="Proteomes" id="UP000236752"/>
    </source>
</evidence>
<dbReference type="PANTHER" id="PTHR46401:SF2">
    <property type="entry name" value="GLYCOSYLTRANSFERASE WBBK-RELATED"/>
    <property type="match status" value="1"/>
</dbReference>
<evidence type="ECO:0000259" key="2">
    <source>
        <dbReference type="Pfam" id="PF00534"/>
    </source>
</evidence>
<dbReference type="Proteomes" id="UP000236752">
    <property type="component" value="Unassembled WGS sequence"/>
</dbReference>
<organism evidence="3 4">
    <name type="scientific">Thalassococcus halodurans</name>
    <dbReference type="NCBI Taxonomy" id="373675"/>
    <lineage>
        <taxon>Bacteria</taxon>
        <taxon>Pseudomonadati</taxon>
        <taxon>Pseudomonadota</taxon>
        <taxon>Alphaproteobacteria</taxon>
        <taxon>Rhodobacterales</taxon>
        <taxon>Roseobacteraceae</taxon>
        <taxon>Thalassococcus</taxon>
    </lineage>
</organism>
<dbReference type="InterPro" id="IPR001296">
    <property type="entry name" value="Glyco_trans_1"/>
</dbReference>
<evidence type="ECO:0000313" key="3">
    <source>
        <dbReference type="EMBL" id="SEG31373.1"/>
    </source>
</evidence>
<gene>
    <name evidence="3" type="ORF">SAMN04488045_2423</name>
</gene>
<proteinExistence type="predicted"/>
<name>A0A1H5Z4D6_9RHOB</name>
<dbReference type="GO" id="GO:0016757">
    <property type="term" value="F:glycosyltransferase activity"/>
    <property type="evidence" value="ECO:0007669"/>
    <property type="project" value="InterPro"/>
</dbReference>
<evidence type="ECO:0000256" key="1">
    <source>
        <dbReference type="ARBA" id="ARBA00022679"/>
    </source>
</evidence>
<accession>A0A1H5Z4D6</accession>
<reference evidence="3 4" key="1">
    <citation type="submission" date="2016-10" db="EMBL/GenBank/DDBJ databases">
        <authorList>
            <person name="de Groot N.N."/>
        </authorList>
    </citation>
    <scope>NUCLEOTIDE SEQUENCE [LARGE SCALE GENOMIC DNA]</scope>
    <source>
        <strain evidence="3 4">DSM 26915</strain>
    </source>
</reference>
<dbReference type="GO" id="GO:0009103">
    <property type="term" value="P:lipopolysaccharide biosynthetic process"/>
    <property type="evidence" value="ECO:0007669"/>
    <property type="project" value="TreeGrafter"/>
</dbReference>
<keyword evidence="4" id="KW-1185">Reference proteome</keyword>
<dbReference type="AlphaFoldDB" id="A0A1H5Z4D6"/>
<keyword evidence="1 3" id="KW-0808">Transferase</keyword>
<dbReference type="OrthoDB" id="9790710at2"/>
<dbReference type="EMBL" id="FNUZ01000003">
    <property type="protein sequence ID" value="SEG31373.1"/>
    <property type="molecule type" value="Genomic_DNA"/>
</dbReference>
<dbReference type="Pfam" id="PF00534">
    <property type="entry name" value="Glycos_transf_1"/>
    <property type="match status" value="1"/>
</dbReference>
<feature type="domain" description="Glycosyl transferase family 1" evidence="2">
    <location>
        <begin position="189"/>
        <end position="330"/>
    </location>
</feature>
<dbReference type="CDD" id="cd03809">
    <property type="entry name" value="GT4_MtfB-like"/>
    <property type="match status" value="1"/>
</dbReference>